<sequence>MKIENLTNRVLTIITGIVLLILVGIHVNVNIFHYTSRMDADLASEALITTEIADNSFDTPDTWVSSTGDKLVSAPNIGAVFYKITGNMNLSIGIACSLFMMILIGLMIVYFRQLEFGWYEIFTVLIVLFSVFNVESELQSALFLWADYYIFYFISLYLMLIFYNKGLKEGKLSIWIWVISLLLATINGMEAIHASVFCYLPLLGVEIVRQLWSVIRKKTFEWHLLALFFCTAVISVGIPMLSAAYGTDSGRNIRRAGEKFVTEVWPAMGSIVYFGVVPAVVWCLCAFAVIGYLLALINIYKKTVKSDNDVDEDNNIILWGTLVPVAVITMVVLALTFTVREVAPRYFFPEFFILATGVGLFMKLVYRQYIAKIKVSALVAVMVVILGIMAGRYYYTELIAGDNSSNSDEMKIAEWMQDKGYEYGYTIFDNANTITVISNNAVKIRAVNNMKDMEGCKWLSDVTWYPPTKSTDGATVYLVSESAKFDFDAFLKERNPVIVDSCEIGRYMVYVLDHDYTVWVD</sequence>
<dbReference type="EMBL" id="FMUR01000007">
    <property type="protein sequence ID" value="SCY08691.1"/>
    <property type="molecule type" value="Genomic_DNA"/>
</dbReference>
<feature type="transmembrane region" description="Helical" evidence="1">
    <location>
        <begin position="174"/>
        <end position="203"/>
    </location>
</feature>
<evidence type="ECO:0008006" key="4">
    <source>
        <dbReference type="Google" id="ProtNLM"/>
    </source>
</evidence>
<feature type="transmembrane region" description="Helical" evidence="1">
    <location>
        <begin position="90"/>
        <end position="110"/>
    </location>
</feature>
<dbReference type="Proteomes" id="UP000183047">
    <property type="component" value="Unassembled WGS sequence"/>
</dbReference>
<reference evidence="3" key="1">
    <citation type="submission" date="2016-10" db="EMBL/GenBank/DDBJ databases">
        <authorList>
            <person name="Varghese N."/>
            <person name="Submissions S."/>
        </authorList>
    </citation>
    <scope>NUCLEOTIDE SEQUENCE [LARGE SCALE GENOMIC DNA]</scope>
    <source>
        <strain evidence="3">XBD2006</strain>
    </source>
</reference>
<keyword evidence="1" id="KW-0472">Membrane</keyword>
<proteinExistence type="predicted"/>
<gene>
    <name evidence="2" type="ORF">SAMN02910451_01347</name>
</gene>
<keyword evidence="3" id="KW-1185">Reference proteome</keyword>
<organism evidence="2 3">
    <name type="scientific">Butyrivibrio hungatei</name>
    <dbReference type="NCBI Taxonomy" id="185008"/>
    <lineage>
        <taxon>Bacteria</taxon>
        <taxon>Bacillati</taxon>
        <taxon>Bacillota</taxon>
        <taxon>Clostridia</taxon>
        <taxon>Lachnospirales</taxon>
        <taxon>Lachnospiraceae</taxon>
        <taxon>Butyrivibrio</taxon>
    </lineage>
</organism>
<keyword evidence="1" id="KW-0812">Transmembrane</keyword>
<feature type="transmembrane region" description="Helical" evidence="1">
    <location>
        <begin position="6"/>
        <end position="29"/>
    </location>
</feature>
<feature type="transmembrane region" description="Helical" evidence="1">
    <location>
        <begin position="116"/>
        <end position="134"/>
    </location>
</feature>
<feature type="transmembrane region" description="Helical" evidence="1">
    <location>
        <begin position="316"/>
        <end position="340"/>
    </location>
</feature>
<evidence type="ECO:0000256" key="1">
    <source>
        <dbReference type="SAM" id="Phobius"/>
    </source>
</evidence>
<protein>
    <recommendedName>
        <fullName evidence="4">Dolichyl-phosphate-mannose-protein mannosyltransferase</fullName>
    </recommendedName>
</protein>
<keyword evidence="1" id="KW-1133">Transmembrane helix</keyword>
<name>A0A1G5D2G3_9FIRM</name>
<feature type="transmembrane region" description="Helical" evidence="1">
    <location>
        <begin position="271"/>
        <end position="295"/>
    </location>
</feature>
<evidence type="ECO:0000313" key="3">
    <source>
        <dbReference type="Proteomes" id="UP000183047"/>
    </source>
</evidence>
<feature type="transmembrane region" description="Helical" evidence="1">
    <location>
        <begin position="224"/>
        <end position="245"/>
    </location>
</feature>
<dbReference type="AlphaFoldDB" id="A0A1G5D2G3"/>
<evidence type="ECO:0000313" key="2">
    <source>
        <dbReference type="EMBL" id="SCY08691.1"/>
    </source>
</evidence>
<feature type="transmembrane region" description="Helical" evidence="1">
    <location>
        <begin position="141"/>
        <end position="162"/>
    </location>
</feature>
<feature type="transmembrane region" description="Helical" evidence="1">
    <location>
        <begin position="377"/>
        <end position="395"/>
    </location>
</feature>
<accession>A0A1G5D2G3</accession>
<dbReference type="RefSeq" id="WP_074461995.1">
    <property type="nucleotide sequence ID" value="NZ_FMUR01000007.1"/>
</dbReference>
<feature type="transmembrane region" description="Helical" evidence="1">
    <location>
        <begin position="346"/>
        <end position="365"/>
    </location>
</feature>
<dbReference type="OrthoDB" id="1997885at2"/>